<dbReference type="NCBIfam" id="TIGR00099">
    <property type="entry name" value="Cof-subfamily"/>
    <property type="match status" value="1"/>
</dbReference>
<protein>
    <submittedName>
        <fullName evidence="1">HAD family phosphatase</fullName>
    </submittedName>
</protein>
<dbReference type="CDD" id="cd07516">
    <property type="entry name" value="HAD_Pase"/>
    <property type="match status" value="1"/>
</dbReference>
<comment type="caution">
    <text evidence="1">The sequence shown here is derived from an EMBL/GenBank/DDBJ whole genome shotgun (WGS) entry which is preliminary data.</text>
</comment>
<dbReference type="PRINTS" id="PR00119">
    <property type="entry name" value="CATATPASE"/>
</dbReference>
<dbReference type="EMBL" id="JACSRA010000003">
    <property type="protein sequence ID" value="MBD7910208.1"/>
    <property type="molecule type" value="Genomic_DNA"/>
</dbReference>
<organism evidence="1 2">
    <name type="scientific">Clostridium cibarium</name>
    <dbReference type="NCBI Taxonomy" id="2762247"/>
    <lineage>
        <taxon>Bacteria</taxon>
        <taxon>Bacillati</taxon>
        <taxon>Bacillota</taxon>
        <taxon>Clostridia</taxon>
        <taxon>Eubacteriales</taxon>
        <taxon>Clostridiaceae</taxon>
        <taxon>Clostridium</taxon>
    </lineage>
</organism>
<accession>A0ABR8PPX2</accession>
<dbReference type="PROSITE" id="PS01229">
    <property type="entry name" value="COF_2"/>
    <property type="match status" value="1"/>
</dbReference>
<dbReference type="Gene3D" id="3.30.1240.10">
    <property type="match status" value="1"/>
</dbReference>
<dbReference type="SFLD" id="SFLDS00003">
    <property type="entry name" value="Haloacid_Dehalogenase"/>
    <property type="match status" value="1"/>
</dbReference>
<dbReference type="InterPro" id="IPR036412">
    <property type="entry name" value="HAD-like_sf"/>
</dbReference>
<dbReference type="InterPro" id="IPR023214">
    <property type="entry name" value="HAD_sf"/>
</dbReference>
<dbReference type="Gene3D" id="3.40.50.1000">
    <property type="entry name" value="HAD superfamily/HAD-like"/>
    <property type="match status" value="1"/>
</dbReference>
<dbReference type="NCBIfam" id="TIGR01484">
    <property type="entry name" value="HAD-SF-IIB"/>
    <property type="match status" value="1"/>
</dbReference>
<reference evidence="1 2" key="1">
    <citation type="submission" date="2020-08" db="EMBL/GenBank/DDBJ databases">
        <title>A Genomic Blueprint of the Chicken Gut Microbiome.</title>
        <authorList>
            <person name="Gilroy R."/>
            <person name="Ravi A."/>
            <person name="Getino M."/>
            <person name="Pursley I."/>
            <person name="Horton D.L."/>
            <person name="Alikhan N.-F."/>
            <person name="Baker D."/>
            <person name="Gharbi K."/>
            <person name="Hall N."/>
            <person name="Watson M."/>
            <person name="Adriaenssens E.M."/>
            <person name="Foster-Nyarko E."/>
            <person name="Jarju S."/>
            <person name="Secka A."/>
            <person name="Antonio M."/>
            <person name="Oren A."/>
            <person name="Chaudhuri R."/>
            <person name="La Ragione R.M."/>
            <person name="Hildebrand F."/>
            <person name="Pallen M.J."/>
        </authorList>
    </citation>
    <scope>NUCLEOTIDE SEQUENCE [LARGE SCALE GENOMIC DNA]</scope>
    <source>
        <strain evidence="1 2">Sa3CVN1</strain>
    </source>
</reference>
<dbReference type="SFLD" id="SFLDG01140">
    <property type="entry name" value="C2.B:_Phosphomannomutase_and_P"/>
    <property type="match status" value="1"/>
</dbReference>
<dbReference type="InterPro" id="IPR006379">
    <property type="entry name" value="HAD-SF_hydro_IIB"/>
</dbReference>
<gene>
    <name evidence="1" type="ORF">H9661_02455</name>
</gene>
<dbReference type="InterPro" id="IPR000150">
    <property type="entry name" value="Cof"/>
</dbReference>
<dbReference type="Proteomes" id="UP000627781">
    <property type="component" value="Unassembled WGS sequence"/>
</dbReference>
<proteinExistence type="predicted"/>
<dbReference type="Pfam" id="PF08282">
    <property type="entry name" value="Hydrolase_3"/>
    <property type="match status" value="1"/>
</dbReference>
<dbReference type="PANTHER" id="PTHR10000">
    <property type="entry name" value="PHOSPHOSERINE PHOSPHATASE"/>
    <property type="match status" value="1"/>
</dbReference>
<evidence type="ECO:0000313" key="1">
    <source>
        <dbReference type="EMBL" id="MBD7910208.1"/>
    </source>
</evidence>
<sequence>MKYKLICIDMDGTLLDNNHILSNENKSAIIEAHNKGITIAVTTGRLFASAKCYYDLLGIDGPIIASNGTYIREKAKKDFIYKCTFSLDEVKHIYEVIKKNSLSCIFYTADTAISSSEINKDHPYIQNNKTLAKEDKIKFVVKEDLLPVLEEFDGEILKGIAVENDERKKENLFKVKEELKSLGKFEVVSSGSNNFEIMKKGSSKGDAVKRLSEILGIKREEIICVGDNENDLSMIRYAGLGVAMGNAADILKAEADYITDTNLNSGVGKMIKKFALEEF</sequence>
<dbReference type="RefSeq" id="WP_191767628.1">
    <property type="nucleotide sequence ID" value="NZ_JACSRA010000003.1"/>
</dbReference>
<name>A0ABR8PPX2_9CLOT</name>
<dbReference type="PANTHER" id="PTHR10000:SF8">
    <property type="entry name" value="HAD SUPERFAMILY HYDROLASE-LIKE, TYPE 3"/>
    <property type="match status" value="1"/>
</dbReference>
<dbReference type="SUPFAM" id="SSF56784">
    <property type="entry name" value="HAD-like"/>
    <property type="match status" value="1"/>
</dbReference>
<evidence type="ECO:0000313" key="2">
    <source>
        <dbReference type="Proteomes" id="UP000627781"/>
    </source>
</evidence>
<keyword evidence="2" id="KW-1185">Reference proteome</keyword>
<dbReference type="SFLD" id="SFLDG01144">
    <property type="entry name" value="C2.B.4:_PGP_Like"/>
    <property type="match status" value="1"/>
</dbReference>